<evidence type="ECO:0000313" key="5">
    <source>
        <dbReference type="Proteomes" id="UP000318205"/>
    </source>
</evidence>
<reference evidence="3 4" key="1">
    <citation type="journal article" date="2017" name="Sci. Rep.">
        <title>Molecular and microscopic characterization of a novel Eastern grey kangaroopox virus genome directly from a clinical sample.</title>
        <authorList>
            <person name="Sarker S."/>
            <person name="Roberts H.K."/>
            <person name="Tidd N."/>
            <person name="Ault S."/>
            <person name="Ladmore G."/>
            <person name="Peters A."/>
            <person name="Forwood J.K."/>
            <person name="Helbig K."/>
            <person name="Raidal S.R."/>
        </authorList>
    </citation>
    <scope>NUCLEOTIDE SEQUENCE [LARGE SCALE GENOMIC DNA]</scope>
    <source>
        <strain evidence="3 4">NSW</strain>
    </source>
</reference>
<feature type="transmembrane region" description="Helical" evidence="1">
    <location>
        <begin position="221"/>
        <end position="241"/>
    </location>
</feature>
<evidence type="ECO:0000313" key="3">
    <source>
        <dbReference type="EMBL" id="ATX75001.1"/>
    </source>
</evidence>
<dbReference type="Proteomes" id="UP000318205">
    <property type="component" value="Segment"/>
</dbReference>
<sequence length="286" mass="31792">MARSYFCFTAIACCILTTVATTVIAQTSCDSYAAETGSSSLIVKACPPIPVECVDAVEWTATRDGSSYSLVGTLTLTDDGLYRVETSGYANVSLMSLTWLNLDGEDPAVKDTGYRVLYVVNDSRCANLSRFYDLYIDLDVNLTYPEIRVLDQKVTIFSACVFFMWCPGDVVRWTSPSETLRYPGESLQQVSLSPDSSEVASCLSEGFPMSRALTCGPGNRTFIVVVVTSAVASLLALLLLCRRWRLRRCCWCLRLKGRVTPSRDEEETIWLNVNHYSVPLMVEEYD</sequence>
<dbReference type="Proteomes" id="UP000318014">
    <property type="component" value="Genome"/>
</dbReference>
<gene>
    <name evidence="3" type="ORF">EKPV-NSW-ORF006</name>
</gene>
<organism evidence="2 5">
    <name type="scientific">Eastern grey kangaroopox virus</name>
    <dbReference type="NCBI Taxonomy" id="2042482"/>
    <lineage>
        <taxon>Viruses</taxon>
        <taxon>Varidnaviria</taxon>
        <taxon>Bamfordvirae</taxon>
        <taxon>Nucleocytoviricota</taxon>
        <taxon>Pokkesviricetes</taxon>
        <taxon>Chitovirales</taxon>
        <taxon>Poxviridae</taxon>
        <taxon>Chordopoxvirinae</taxon>
        <taxon>Macropopoxvirus</taxon>
        <taxon>Macropopoxvirus mgiganteuspox</taxon>
        <taxon>Eastern kangaroopox virus</taxon>
    </lineage>
</organism>
<keyword evidence="1" id="KW-0812">Transmembrane</keyword>
<accession>A0A2C9DSW6</accession>
<reference evidence="3" key="3">
    <citation type="submission" date="2018-08" db="EMBL/GenBank/DDBJ databases">
        <authorList>
            <person name="Ferrada E.E."/>
            <person name="Latorre B.A."/>
        </authorList>
    </citation>
    <scope>NUCLEOTIDE SEQUENCE</scope>
    <source>
        <strain evidence="3">NSW</strain>
    </source>
</reference>
<dbReference type="EMBL" id="MF467281">
    <property type="protein sequence ID" value="ATI21099.1"/>
    <property type="molecule type" value="Genomic_DNA"/>
</dbReference>
<keyword evidence="1" id="KW-1133">Transmembrane helix</keyword>
<keyword evidence="5" id="KW-1185">Reference proteome</keyword>
<evidence type="ECO:0000313" key="4">
    <source>
        <dbReference type="Proteomes" id="UP000318014"/>
    </source>
</evidence>
<name>A0A2C9DSW6_9POXV</name>
<evidence type="ECO:0000313" key="2">
    <source>
        <dbReference type="EMBL" id="ATI21099.1"/>
    </source>
</evidence>
<reference evidence="2 5" key="2">
    <citation type="journal article" date="2017" name="Virus Res.">
        <title>Complete genomic characterisation of two novel poxviruses (WKPV and EKPV) from western and eastern grey kangaroos.</title>
        <authorList>
            <person name="Bennett M."/>
            <person name="Tu S.L."/>
            <person name="Upton C."/>
            <person name="McArtor C."/>
            <person name="Gillett A."/>
            <person name="Laird T."/>
            <person name="O'Dea M."/>
        </authorList>
    </citation>
    <scope>NUCLEOTIDE SEQUENCE [LARGE SCALE GENOMIC DNA]</scope>
    <source>
        <strain evidence="2">Sunshine Coast</strain>
    </source>
</reference>
<evidence type="ECO:0000256" key="1">
    <source>
        <dbReference type="SAM" id="Phobius"/>
    </source>
</evidence>
<protein>
    <submittedName>
        <fullName evidence="2">Uncharacterized protein</fullName>
    </submittedName>
</protein>
<keyword evidence="1" id="KW-0472">Membrane</keyword>
<dbReference type="EMBL" id="MF661791">
    <property type="protein sequence ID" value="ATX75001.1"/>
    <property type="molecule type" value="Genomic_DNA"/>
</dbReference>
<proteinExistence type="predicted"/>